<keyword evidence="3" id="KW-1185">Reference proteome</keyword>
<dbReference type="Proteomes" id="UP001444071">
    <property type="component" value="Unassembled WGS sequence"/>
</dbReference>
<evidence type="ECO:0000256" key="1">
    <source>
        <dbReference type="SAM" id="MobiDB-lite"/>
    </source>
</evidence>
<feature type="region of interest" description="Disordered" evidence="1">
    <location>
        <begin position="1"/>
        <end position="23"/>
    </location>
</feature>
<evidence type="ECO:0000313" key="3">
    <source>
        <dbReference type="Proteomes" id="UP001444071"/>
    </source>
</evidence>
<proteinExistence type="predicted"/>
<name>A0ABV0VSV0_9TELE</name>
<comment type="caution">
    <text evidence="2">The sequence shown here is derived from an EMBL/GenBank/DDBJ whole genome shotgun (WGS) entry which is preliminary data.</text>
</comment>
<dbReference type="EMBL" id="JAHRIM010010389">
    <property type="protein sequence ID" value="MEQ2260295.1"/>
    <property type="molecule type" value="Genomic_DNA"/>
</dbReference>
<reference evidence="2 3" key="1">
    <citation type="submission" date="2021-06" db="EMBL/GenBank/DDBJ databases">
        <authorList>
            <person name="Palmer J.M."/>
        </authorList>
    </citation>
    <scope>NUCLEOTIDE SEQUENCE [LARGE SCALE GENOMIC DNA]</scope>
    <source>
        <strain evidence="2 3">XR_2019</strain>
        <tissue evidence="2">Muscle</tissue>
    </source>
</reference>
<evidence type="ECO:0000313" key="2">
    <source>
        <dbReference type="EMBL" id="MEQ2260295.1"/>
    </source>
</evidence>
<accession>A0ABV0VSV0</accession>
<feature type="compositionally biased region" description="Low complexity" evidence="1">
    <location>
        <begin position="1"/>
        <end position="13"/>
    </location>
</feature>
<gene>
    <name evidence="2" type="ORF">XENORESO_012154</name>
</gene>
<sequence length="97" mass="10550">MKEEGSSSGSGPPLLGGVGLTAETTCQPPSPVALVFHSTYFRGRKSVRVSKNQETGERVEGCSERGDRTERWCKKTELCAMAELYATAEVLMPEIIQ</sequence>
<organism evidence="2 3">
    <name type="scientific">Xenotaenia resolanae</name>
    <dbReference type="NCBI Taxonomy" id="208358"/>
    <lineage>
        <taxon>Eukaryota</taxon>
        <taxon>Metazoa</taxon>
        <taxon>Chordata</taxon>
        <taxon>Craniata</taxon>
        <taxon>Vertebrata</taxon>
        <taxon>Euteleostomi</taxon>
        <taxon>Actinopterygii</taxon>
        <taxon>Neopterygii</taxon>
        <taxon>Teleostei</taxon>
        <taxon>Neoteleostei</taxon>
        <taxon>Acanthomorphata</taxon>
        <taxon>Ovalentaria</taxon>
        <taxon>Atherinomorphae</taxon>
        <taxon>Cyprinodontiformes</taxon>
        <taxon>Goodeidae</taxon>
        <taxon>Xenotaenia</taxon>
    </lineage>
</organism>
<protein>
    <submittedName>
        <fullName evidence="2">Uncharacterized protein</fullName>
    </submittedName>
</protein>